<dbReference type="PANTHER" id="PTHR10720">
    <property type="entry name" value="HEME OXYGENASE"/>
    <property type="match status" value="1"/>
</dbReference>
<evidence type="ECO:0000313" key="6">
    <source>
        <dbReference type="Proteomes" id="UP000777438"/>
    </source>
</evidence>
<protein>
    <recommendedName>
        <fullName evidence="7">Hem oxygenase-like, multi-helical</fullName>
    </recommendedName>
</protein>
<dbReference type="Proteomes" id="UP000777438">
    <property type="component" value="Unassembled WGS sequence"/>
</dbReference>
<sequence length="500" mass="55931">MASTGPNPSFHNHHDGHHQPHHRHHRPLAESIAVSTRSIHAQLNKLIIARLPLALPPRSQDPSNYVSGLMHIVPIYMTFERLWKDLVDKSSAANLDFKPSDSCDPERPLLDSSIFSSEDWNTKSEHQPNVCTRIDSLLQHLYMPGLMRSHRLKQDISHLTGWPDHVVEQQIETVGQQGRLGEFVQHIQKAIENKPHVLVAYSYILFMALFAGGRFIRASLEAAGEEFWEQLSSPVKPTKLPCQHVIKPVERASGLADEELATNSCHSHADHTTPLRFLHFKSAEDGEELKREFKRRLLDLETILTDNEKHEIVQEGVCIFENMLRLVEQLDEVCAEDDEDEADHLSPIQALAGIINPISTRFRDSVIVTKERVARFSSVSTSNDESLCSVIKRATGSRGTQSRSSAEELSEQDQDGHPQVSSTDDVELCPRVSKSMRFEKTLPRPTRSATNSIDSRKSISERLDLVSKSLHDVQVSNWLLAAGFGAVVIGALISGRGGVA</sequence>
<keyword evidence="3" id="KW-0408">Iron</keyword>
<feature type="compositionally biased region" description="Polar residues" evidence="4">
    <location>
        <begin position="1"/>
        <end position="10"/>
    </location>
</feature>
<keyword evidence="2" id="KW-0479">Metal-binding</keyword>
<gene>
    <name evidence="5" type="ORF">B0T10DRAFT_481832</name>
</gene>
<dbReference type="InterPro" id="IPR016084">
    <property type="entry name" value="Haem_Oase-like_multi-hlx"/>
</dbReference>
<comment type="caution">
    <text evidence="5">The sequence shown here is derived from an EMBL/GenBank/DDBJ whole genome shotgun (WGS) entry which is preliminary data.</text>
</comment>
<organism evidence="5 6">
    <name type="scientific">Thelonectria olida</name>
    <dbReference type="NCBI Taxonomy" id="1576542"/>
    <lineage>
        <taxon>Eukaryota</taxon>
        <taxon>Fungi</taxon>
        <taxon>Dikarya</taxon>
        <taxon>Ascomycota</taxon>
        <taxon>Pezizomycotina</taxon>
        <taxon>Sordariomycetes</taxon>
        <taxon>Hypocreomycetidae</taxon>
        <taxon>Hypocreales</taxon>
        <taxon>Nectriaceae</taxon>
        <taxon>Thelonectria</taxon>
    </lineage>
</organism>
<dbReference type="SUPFAM" id="SSF48613">
    <property type="entry name" value="Heme oxygenase-like"/>
    <property type="match status" value="1"/>
</dbReference>
<dbReference type="EMBL" id="JAGPYM010000006">
    <property type="protein sequence ID" value="KAH6893252.1"/>
    <property type="molecule type" value="Genomic_DNA"/>
</dbReference>
<dbReference type="AlphaFoldDB" id="A0A9P9ASB1"/>
<name>A0A9P9ASB1_9HYPO</name>
<dbReference type="InterPro" id="IPR002051">
    <property type="entry name" value="Haem_Oase"/>
</dbReference>
<feature type="compositionally biased region" description="Basic residues" evidence="4">
    <location>
        <begin position="14"/>
        <end position="26"/>
    </location>
</feature>
<dbReference type="InterPro" id="IPR016053">
    <property type="entry name" value="Haem_Oase-like"/>
</dbReference>
<dbReference type="CDD" id="cd19165">
    <property type="entry name" value="HemeO"/>
    <property type="match status" value="1"/>
</dbReference>
<evidence type="ECO:0008006" key="7">
    <source>
        <dbReference type="Google" id="ProtNLM"/>
    </source>
</evidence>
<feature type="region of interest" description="Disordered" evidence="4">
    <location>
        <begin position="396"/>
        <end position="426"/>
    </location>
</feature>
<evidence type="ECO:0000313" key="5">
    <source>
        <dbReference type="EMBL" id="KAH6893252.1"/>
    </source>
</evidence>
<keyword evidence="6" id="KW-1185">Reference proteome</keyword>
<dbReference type="GO" id="GO:0004392">
    <property type="term" value="F:heme oxygenase (decyclizing) activity"/>
    <property type="evidence" value="ECO:0007669"/>
    <property type="project" value="InterPro"/>
</dbReference>
<proteinExistence type="predicted"/>
<dbReference type="GO" id="GO:0006788">
    <property type="term" value="P:heme oxidation"/>
    <property type="evidence" value="ECO:0007669"/>
    <property type="project" value="InterPro"/>
</dbReference>
<feature type="region of interest" description="Disordered" evidence="4">
    <location>
        <begin position="1"/>
        <end position="26"/>
    </location>
</feature>
<dbReference type="GO" id="GO:0046872">
    <property type="term" value="F:metal ion binding"/>
    <property type="evidence" value="ECO:0007669"/>
    <property type="project" value="UniProtKB-KW"/>
</dbReference>
<dbReference type="OrthoDB" id="652091at2759"/>
<dbReference type="PANTHER" id="PTHR10720:SF0">
    <property type="entry name" value="HEME OXYGENASE"/>
    <property type="match status" value="1"/>
</dbReference>
<reference evidence="5 6" key="1">
    <citation type="journal article" date="2021" name="Nat. Commun.">
        <title>Genetic determinants of endophytism in the Arabidopsis root mycobiome.</title>
        <authorList>
            <person name="Mesny F."/>
            <person name="Miyauchi S."/>
            <person name="Thiergart T."/>
            <person name="Pickel B."/>
            <person name="Atanasova L."/>
            <person name="Karlsson M."/>
            <person name="Huettel B."/>
            <person name="Barry K.W."/>
            <person name="Haridas S."/>
            <person name="Chen C."/>
            <person name="Bauer D."/>
            <person name="Andreopoulos W."/>
            <person name="Pangilinan J."/>
            <person name="LaButti K."/>
            <person name="Riley R."/>
            <person name="Lipzen A."/>
            <person name="Clum A."/>
            <person name="Drula E."/>
            <person name="Henrissat B."/>
            <person name="Kohler A."/>
            <person name="Grigoriev I.V."/>
            <person name="Martin F.M."/>
            <person name="Hacquard S."/>
        </authorList>
    </citation>
    <scope>NUCLEOTIDE SEQUENCE [LARGE SCALE GENOMIC DNA]</scope>
    <source>
        <strain evidence="5 6">MPI-CAGE-CH-0241</strain>
    </source>
</reference>
<evidence type="ECO:0000256" key="3">
    <source>
        <dbReference type="ARBA" id="ARBA00023004"/>
    </source>
</evidence>
<dbReference type="Pfam" id="PF01126">
    <property type="entry name" value="Heme_oxygenase"/>
    <property type="match status" value="1"/>
</dbReference>
<evidence type="ECO:0000256" key="1">
    <source>
        <dbReference type="ARBA" id="ARBA00022617"/>
    </source>
</evidence>
<evidence type="ECO:0000256" key="4">
    <source>
        <dbReference type="SAM" id="MobiDB-lite"/>
    </source>
</evidence>
<keyword evidence="1" id="KW-0349">Heme</keyword>
<evidence type="ECO:0000256" key="2">
    <source>
        <dbReference type="ARBA" id="ARBA00022723"/>
    </source>
</evidence>
<dbReference type="Gene3D" id="1.20.910.10">
    <property type="entry name" value="Heme oxygenase-like"/>
    <property type="match status" value="1"/>
</dbReference>
<accession>A0A9P9ASB1</accession>